<accession>A0AA48KFU0</accession>
<dbReference type="PROSITE" id="PS50936">
    <property type="entry name" value="ENGC_GTPASE"/>
    <property type="match status" value="1"/>
</dbReference>
<dbReference type="RefSeq" id="WP_243335581.1">
    <property type="nucleotide sequence ID" value="NZ_AP027081.1"/>
</dbReference>
<dbReference type="Proteomes" id="UP001228113">
    <property type="component" value="Chromosome"/>
</dbReference>
<feature type="compositionally biased region" description="Basic and acidic residues" evidence="1">
    <location>
        <begin position="9"/>
        <end position="28"/>
    </location>
</feature>
<evidence type="ECO:0000313" key="4">
    <source>
        <dbReference type="Proteomes" id="UP001228113"/>
    </source>
</evidence>
<protein>
    <submittedName>
        <fullName evidence="3">Ribosome biogenesis GTPase RsgA</fullName>
    </submittedName>
</protein>
<name>A0AA48KFU0_9BACT</name>
<proteinExistence type="predicted"/>
<dbReference type="GO" id="GO:0003924">
    <property type="term" value="F:GTPase activity"/>
    <property type="evidence" value="ECO:0007669"/>
    <property type="project" value="InterPro"/>
</dbReference>
<dbReference type="PANTHER" id="PTHR32120:SF11">
    <property type="entry name" value="SMALL RIBOSOMAL SUBUNIT BIOGENESIS GTPASE RSGA 1, MITOCHONDRIAL-RELATED"/>
    <property type="match status" value="1"/>
</dbReference>
<dbReference type="PANTHER" id="PTHR32120">
    <property type="entry name" value="SMALL RIBOSOMAL SUBUNIT BIOGENESIS GTPASE RSGA"/>
    <property type="match status" value="1"/>
</dbReference>
<reference evidence="3" key="1">
    <citation type="journal article" date="2023" name="Int. J. Syst. Evol. Microbiol.">
        <title>Mesoterricola silvestris gen. nov., sp. nov., Mesoterricola sediminis sp. nov., Geothrix oryzae sp. nov., Geothrix edaphica sp. nov., Geothrix rubra sp. nov., and Geothrix limicola sp. nov., six novel members of Acidobacteriota isolated from soils.</title>
        <authorList>
            <person name="Itoh H."/>
            <person name="Sugisawa Y."/>
            <person name="Mise K."/>
            <person name="Xu Z."/>
            <person name="Kuniyasu M."/>
            <person name="Ushijima N."/>
            <person name="Kawano K."/>
            <person name="Kobayashi E."/>
            <person name="Shiratori Y."/>
            <person name="Masuda Y."/>
            <person name="Senoo K."/>
        </authorList>
    </citation>
    <scope>NUCLEOTIDE SEQUENCE</scope>
    <source>
        <strain evidence="3">W786</strain>
    </source>
</reference>
<feature type="region of interest" description="Disordered" evidence="1">
    <location>
        <begin position="1"/>
        <end position="33"/>
    </location>
</feature>
<dbReference type="AlphaFoldDB" id="A0AA48KFU0"/>
<dbReference type="GO" id="GO:0005525">
    <property type="term" value="F:GTP binding"/>
    <property type="evidence" value="ECO:0007669"/>
    <property type="project" value="InterPro"/>
</dbReference>
<organism evidence="3 4">
    <name type="scientific">Mesoterricola sediminis</name>
    <dbReference type="NCBI Taxonomy" id="2927980"/>
    <lineage>
        <taxon>Bacteria</taxon>
        <taxon>Pseudomonadati</taxon>
        <taxon>Acidobacteriota</taxon>
        <taxon>Holophagae</taxon>
        <taxon>Holophagales</taxon>
        <taxon>Holophagaceae</taxon>
        <taxon>Mesoterricola</taxon>
    </lineage>
</organism>
<dbReference type="Gene3D" id="3.40.50.300">
    <property type="entry name" value="P-loop containing nucleotide triphosphate hydrolases"/>
    <property type="match status" value="1"/>
</dbReference>
<evidence type="ECO:0000313" key="3">
    <source>
        <dbReference type="EMBL" id="BDU78637.1"/>
    </source>
</evidence>
<dbReference type="SUPFAM" id="SSF52540">
    <property type="entry name" value="P-loop containing nucleoside triphosphate hydrolases"/>
    <property type="match status" value="1"/>
</dbReference>
<dbReference type="EMBL" id="AP027081">
    <property type="protein sequence ID" value="BDU78637.1"/>
    <property type="molecule type" value="Genomic_DNA"/>
</dbReference>
<dbReference type="InterPro" id="IPR004881">
    <property type="entry name" value="Ribosome_biogen_GTPase_RsgA"/>
</dbReference>
<dbReference type="KEGG" id="msea:METESE_35950"/>
<sequence length="363" mass="39956">MVRKFRLGQSRDAHELDAPDAYAREGRAQSKRRQQTAEKLATEAEVHDSESMLLLPDASPWAHLQEATLVCRHSQIVDLELEGRVPLRATLAGKLKGVKLVVGDRVRFSPVPVEAADPGLPQAQVVAVLPRRTLLKRGGIDDREPWQLICANADELWACAAVVDPPLRPGLLERAQTLALAAGMGFRVIVTKRDRASVRDTLPELDPLRAQGLPILETSVKTGQGLDAFRDLLRGRSVVLVGHSGVGKSSLVNAVAPDHNLRTGDVSRYGTGRQTTTSARWLPAGPDATLIDTPGIRTLSVRGFPRTLLPTVFPEFPAEWIEDPMALDPEDEALGLDYPERLQSLQRLWAEMEERNPNQNVHR</sequence>
<dbReference type="NCBIfam" id="TIGR00157">
    <property type="entry name" value="ribosome small subunit-dependent GTPase A"/>
    <property type="match status" value="1"/>
</dbReference>
<feature type="domain" description="EngC GTPase" evidence="2">
    <location>
        <begin position="151"/>
        <end position="297"/>
    </location>
</feature>
<keyword evidence="4" id="KW-1185">Reference proteome</keyword>
<evidence type="ECO:0000256" key="1">
    <source>
        <dbReference type="SAM" id="MobiDB-lite"/>
    </source>
</evidence>
<dbReference type="InterPro" id="IPR010914">
    <property type="entry name" value="RsgA_GTPase_dom"/>
</dbReference>
<gene>
    <name evidence="3" type="primary">rsgA_2</name>
    <name evidence="3" type="ORF">METESE_35950</name>
</gene>
<dbReference type="Pfam" id="PF03193">
    <property type="entry name" value="RsgA_GTPase"/>
    <property type="match status" value="1"/>
</dbReference>
<evidence type="ECO:0000259" key="2">
    <source>
        <dbReference type="PROSITE" id="PS50936"/>
    </source>
</evidence>
<dbReference type="InterPro" id="IPR027417">
    <property type="entry name" value="P-loop_NTPase"/>
</dbReference>